<comment type="caution">
    <text evidence="2">The sequence shown here is derived from an EMBL/GenBank/DDBJ whole genome shotgun (WGS) entry which is preliminary data.</text>
</comment>
<sequence length="255" mass="27240">MPSVSFSFTFGVRGLQLSAYKTWRCVPRGYTLAHEQTKSMQCLGGCFGFLFRRKKSAQEQELLRKEQEMLLAETAAALDEDFSEDQLNSLLERQGGLFKNSTISLDGGGFDDIDELQGDLHAAPMPAPPARTQAADSAPLPPSRKTKKSSNHPRPRPAMAGPSAGAVPQIHADPTLLPPPLADMPAFPLPPSTQSFSFPPPPPTLRHPGFGRDEEAVPPGVSAPPSSSAAAKPKVPLSQRSGASAFSIDDGEEID</sequence>
<feature type="region of interest" description="Disordered" evidence="1">
    <location>
        <begin position="114"/>
        <end position="255"/>
    </location>
</feature>
<gene>
    <name evidence="2" type="ORF">PAPYR_5404</name>
</gene>
<proteinExistence type="predicted"/>
<evidence type="ECO:0000313" key="3">
    <source>
        <dbReference type="Proteomes" id="UP001141327"/>
    </source>
</evidence>
<feature type="compositionally biased region" description="Low complexity" evidence="1">
    <location>
        <begin position="217"/>
        <end position="238"/>
    </location>
</feature>
<evidence type="ECO:0000256" key="1">
    <source>
        <dbReference type="SAM" id="MobiDB-lite"/>
    </source>
</evidence>
<evidence type="ECO:0000313" key="2">
    <source>
        <dbReference type="EMBL" id="KAJ4458872.1"/>
    </source>
</evidence>
<reference evidence="2" key="1">
    <citation type="journal article" date="2022" name="bioRxiv">
        <title>Genomics of Preaxostyla Flagellates Illuminates Evolutionary Transitions and the Path Towards Mitochondrial Loss.</title>
        <authorList>
            <person name="Novak L.V.F."/>
            <person name="Treitli S.C."/>
            <person name="Pyrih J."/>
            <person name="Halakuc P."/>
            <person name="Pipaliya S.V."/>
            <person name="Vacek V."/>
            <person name="Brzon O."/>
            <person name="Soukal P."/>
            <person name="Eme L."/>
            <person name="Dacks J.B."/>
            <person name="Karnkowska A."/>
            <person name="Elias M."/>
            <person name="Hampl V."/>
        </authorList>
    </citation>
    <scope>NUCLEOTIDE SEQUENCE</scope>
    <source>
        <strain evidence="2">RCP-MX</strain>
    </source>
</reference>
<feature type="compositionally biased region" description="Pro residues" evidence="1">
    <location>
        <begin position="176"/>
        <end position="191"/>
    </location>
</feature>
<name>A0ABQ8UKC6_9EUKA</name>
<organism evidence="2 3">
    <name type="scientific">Paratrimastix pyriformis</name>
    <dbReference type="NCBI Taxonomy" id="342808"/>
    <lineage>
        <taxon>Eukaryota</taxon>
        <taxon>Metamonada</taxon>
        <taxon>Preaxostyla</taxon>
        <taxon>Paratrimastigidae</taxon>
        <taxon>Paratrimastix</taxon>
    </lineage>
</organism>
<dbReference type="Proteomes" id="UP001141327">
    <property type="component" value="Unassembled WGS sequence"/>
</dbReference>
<protein>
    <submittedName>
        <fullName evidence="2">Uncharacterized protein</fullName>
    </submittedName>
</protein>
<feature type="compositionally biased region" description="Basic residues" evidence="1">
    <location>
        <begin position="144"/>
        <end position="155"/>
    </location>
</feature>
<dbReference type="EMBL" id="JAPMOS010000025">
    <property type="protein sequence ID" value="KAJ4458872.1"/>
    <property type="molecule type" value="Genomic_DNA"/>
</dbReference>
<keyword evidence="3" id="KW-1185">Reference proteome</keyword>
<accession>A0ABQ8UKC6</accession>